<protein>
    <submittedName>
        <fullName evidence="1">Ciliary outer arm dynein beta heavy chain</fullName>
    </submittedName>
</protein>
<sequence length="184" mass="20675">MQSTNTEGSATPPRLFITSGSHEGLRGMCYIFLRMTDKAITGANIASEVVFQQLDASGGNLVQSLVNYFEKLVIPLLENNEDWGTLGKIGQSADVDEFFIEVRRYMDALNSARENMDDKIDLSTEEENSLVVQLSNPNELPNIGTSFEILIDEMRTPSVQAVIMALQYARARIIKYWRQLVSIY</sequence>
<keyword evidence="2" id="KW-1185">Reference proteome</keyword>
<evidence type="ECO:0000313" key="1">
    <source>
        <dbReference type="EMBL" id="TPP59585.1"/>
    </source>
</evidence>
<dbReference type="OrthoDB" id="286107at2759"/>
<gene>
    <name evidence="1" type="ORF">FGIG_07863</name>
</gene>
<evidence type="ECO:0000313" key="2">
    <source>
        <dbReference type="Proteomes" id="UP000316759"/>
    </source>
</evidence>
<proteinExistence type="predicted"/>
<dbReference type="AlphaFoldDB" id="A0A504YGN6"/>
<organism evidence="1 2">
    <name type="scientific">Fasciola gigantica</name>
    <name type="common">Giant liver fluke</name>
    <dbReference type="NCBI Taxonomy" id="46835"/>
    <lineage>
        <taxon>Eukaryota</taxon>
        <taxon>Metazoa</taxon>
        <taxon>Spiralia</taxon>
        <taxon>Lophotrochozoa</taxon>
        <taxon>Platyhelminthes</taxon>
        <taxon>Trematoda</taxon>
        <taxon>Digenea</taxon>
        <taxon>Plagiorchiida</taxon>
        <taxon>Echinostomata</taxon>
        <taxon>Echinostomatoidea</taxon>
        <taxon>Fasciolidae</taxon>
        <taxon>Fasciola</taxon>
    </lineage>
</organism>
<reference evidence="1 2" key="1">
    <citation type="submission" date="2019-04" db="EMBL/GenBank/DDBJ databases">
        <title>Annotation for the trematode Fasciola gigantica.</title>
        <authorList>
            <person name="Choi Y.-J."/>
        </authorList>
    </citation>
    <scope>NUCLEOTIDE SEQUENCE [LARGE SCALE GENOMIC DNA]</scope>
    <source>
        <strain evidence="1">Uganda_cow_1</strain>
    </source>
</reference>
<accession>A0A504YGN6</accession>
<name>A0A504YGN6_FASGI</name>
<dbReference type="Proteomes" id="UP000316759">
    <property type="component" value="Unassembled WGS sequence"/>
</dbReference>
<comment type="caution">
    <text evidence="1">The sequence shown here is derived from an EMBL/GenBank/DDBJ whole genome shotgun (WGS) entry which is preliminary data.</text>
</comment>
<dbReference type="STRING" id="46835.A0A504YGN6"/>
<dbReference type="EMBL" id="SUNJ01010529">
    <property type="protein sequence ID" value="TPP59585.1"/>
    <property type="molecule type" value="Genomic_DNA"/>
</dbReference>